<dbReference type="Proteomes" id="UP000638918">
    <property type="component" value="Unassembled WGS sequence"/>
</dbReference>
<gene>
    <name evidence="1" type="ORF">H9656_13815</name>
</gene>
<evidence type="ECO:0000313" key="1">
    <source>
        <dbReference type="EMBL" id="MBD7942467.1"/>
    </source>
</evidence>
<sequence>MNCFEPLWAKYYAPHLTKTEVGQLRRSETAAPSILLTEIIQKQGFDSANRTYMSVESNFYVKAKSHYTVASLIERTADHGWEHQCLFTNAMRIAEPGEKASPASRIVVAPHHILTIEFDDRNIPFFQQQLGWLRSSGGKHDSVVGQFVTHLRKTYADAVGLTVVYSGHKSLHFHFVVSTEILRGAAPEPTSARLGFQKAWDRLRDEFENFAPFGLAGKKADTSLRQPENFRRLPRGMRLNESTDHIFGVPVGVPLFQGVMWEHLPRGRGGGGKGALLNPVDFMTTPIVPHRSAPQGAKSVTIQSGENLHAEAKLAALFDGVTNHPKFSHLDCSGGEPVAYFYNHPADQNPKSVMRADFATVLVQGSNPLDLTNDAGVDGVLMSRLPRSLGDMLDIWADDFHGQRVGPGGRVRSTVEAEFAEAARDHKTATKAMSAILLGSLRDNVRKPETHLLCAPEGISKTRSLMTAAPDLIKGFRREGLPSWLMFAFPTYEGAQEKEAEFRTLHAADMGDMKPVFLRSFDRIYTELCPDPKKRVSHKDAAISGYASRADMIRAEQSSVAKAMDGAYADLRSAVASGSPVFFTVHDVAQAWAKDNFSRLLLGAEAVENPADRLAAREATRLGLLVHDEINTRAIVEVMPSEKMEGIRELINSMGWTSRTSLAERWNTFQRSGRVQDFDFDEVCRIAGTPEHCWEHVTTGENFEYGASLDRDRDIYARANNRRWHVRRRNWASEVAHKTAILTTEFVPLLLAEHAGSWRTTCLDAPLLPKDATSTRPDRTLTTGSASRHVLAARADAVGPLFAIGNKLARLDDAETHASAKGSNAYIGKDVVQTMTMMAPEQYAEHQALNAWTGRVDLARIAHIDQFNQTAGRNLGFRNSGSASHRVMINRRLFDCLTPVMSYARYDMADDCVEVSRKLQRRKTQKAKGRIATGRRCPKLAKLVEILKAEKETGPLSSVSGAHFHQVA</sequence>
<name>A0ABR8R3U0_9CAUL</name>
<keyword evidence="2" id="KW-1185">Reference proteome</keyword>
<proteinExistence type="predicted"/>
<dbReference type="RefSeq" id="WP_191744850.1">
    <property type="nucleotide sequence ID" value="NZ_JACSQU010000004.1"/>
</dbReference>
<accession>A0ABR8R3U0</accession>
<comment type="caution">
    <text evidence="1">The sequence shown here is derived from an EMBL/GenBank/DDBJ whole genome shotgun (WGS) entry which is preliminary data.</text>
</comment>
<dbReference type="EMBL" id="JACSQU010000004">
    <property type="protein sequence ID" value="MBD7942467.1"/>
    <property type="molecule type" value="Genomic_DNA"/>
</dbReference>
<reference evidence="1 2" key="1">
    <citation type="submission" date="2020-08" db="EMBL/GenBank/DDBJ databases">
        <title>A Genomic Blueprint of the Chicken Gut Microbiome.</title>
        <authorList>
            <person name="Gilroy R."/>
            <person name="Ravi A."/>
            <person name="Getino M."/>
            <person name="Pursley I."/>
            <person name="Horton D.L."/>
            <person name="Alikhan N.-F."/>
            <person name="Baker D."/>
            <person name="Gharbi K."/>
            <person name="Hall N."/>
            <person name="Watson M."/>
            <person name="Adriaenssens E.M."/>
            <person name="Foster-Nyarko E."/>
            <person name="Jarju S."/>
            <person name="Secka A."/>
            <person name="Antonio M."/>
            <person name="Oren A."/>
            <person name="Chaudhuri R."/>
            <person name="La Ragione R.M."/>
            <person name="Hildebrand F."/>
            <person name="Pallen M.J."/>
        </authorList>
    </citation>
    <scope>NUCLEOTIDE SEQUENCE [LARGE SCALE GENOMIC DNA]</scope>
    <source>
        <strain evidence="1 2">Sa3CVA3</strain>
    </source>
</reference>
<organism evidence="1 2">
    <name type="scientific">Brevundimonas guildfordensis</name>
    <dbReference type="NCBI Taxonomy" id="2762241"/>
    <lineage>
        <taxon>Bacteria</taxon>
        <taxon>Pseudomonadati</taxon>
        <taxon>Pseudomonadota</taxon>
        <taxon>Alphaproteobacteria</taxon>
        <taxon>Caulobacterales</taxon>
        <taxon>Caulobacteraceae</taxon>
        <taxon>Brevundimonas</taxon>
    </lineage>
</organism>
<evidence type="ECO:0000313" key="2">
    <source>
        <dbReference type="Proteomes" id="UP000638918"/>
    </source>
</evidence>
<protein>
    <submittedName>
        <fullName evidence="1">Uncharacterized protein</fullName>
    </submittedName>
</protein>